<evidence type="ECO:0000313" key="2">
    <source>
        <dbReference type="EMBL" id="KAB1638807.1"/>
    </source>
</evidence>
<keyword evidence="1" id="KW-1133">Transmembrane helix</keyword>
<keyword evidence="1" id="KW-0472">Membrane</keyword>
<feature type="transmembrane region" description="Helical" evidence="1">
    <location>
        <begin position="12"/>
        <end position="32"/>
    </location>
</feature>
<accession>A0A7J5B407</accession>
<organism evidence="2 3">
    <name type="scientific">Pseudoclavibacter terrae</name>
    <dbReference type="NCBI Taxonomy" id="1530195"/>
    <lineage>
        <taxon>Bacteria</taxon>
        <taxon>Bacillati</taxon>
        <taxon>Actinomycetota</taxon>
        <taxon>Actinomycetes</taxon>
        <taxon>Micrococcales</taxon>
        <taxon>Microbacteriaceae</taxon>
        <taxon>Pseudoclavibacter</taxon>
    </lineage>
</organism>
<gene>
    <name evidence="2" type="ORF">F8O03_00120</name>
</gene>
<dbReference type="Proteomes" id="UP000490386">
    <property type="component" value="Unassembled WGS sequence"/>
</dbReference>
<name>A0A7J5B407_9MICO</name>
<reference evidence="2 3" key="1">
    <citation type="submission" date="2019-09" db="EMBL/GenBank/DDBJ databases">
        <title>Phylogeny of genus Pseudoclavibacter and closely related genus.</title>
        <authorList>
            <person name="Li Y."/>
        </authorList>
    </citation>
    <scope>NUCLEOTIDE SEQUENCE [LARGE SCALE GENOMIC DNA]</scope>
    <source>
        <strain evidence="2 3">THG-MD12</strain>
    </source>
</reference>
<evidence type="ECO:0000313" key="3">
    <source>
        <dbReference type="Proteomes" id="UP000490386"/>
    </source>
</evidence>
<keyword evidence="1" id="KW-0812">Transmembrane</keyword>
<protein>
    <submittedName>
        <fullName evidence="2">Uncharacterized protein</fullName>
    </submittedName>
</protein>
<keyword evidence="3" id="KW-1185">Reference proteome</keyword>
<sequence>MLGFNPMHTTFMVLYFAVILAILVLVVWALILSIRALRKYLRAADAPRRTHLDPPHTHEVD</sequence>
<evidence type="ECO:0000256" key="1">
    <source>
        <dbReference type="SAM" id="Phobius"/>
    </source>
</evidence>
<dbReference type="AlphaFoldDB" id="A0A7J5B407"/>
<proteinExistence type="predicted"/>
<comment type="caution">
    <text evidence="2">The sequence shown here is derived from an EMBL/GenBank/DDBJ whole genome shotgun (WGS) entry which is preliminary data.</text>
</comment>
<dbReference type="EMBL" id="WBJX01000001">
    <property type="protein sequence ID" value="KAB1638807.1"/>
    <property type="molecule type" value="Genomic_DNA"/>
</dbReference>
<dbReference type="RefSeq" id="WP_151421864.1">
    <property type="nucleotide sequence ID" value="NZ_WBJX01000001.1"/>
</dbReference>